<reference evidence="2 3" key="1">
    <citation type="submission" date="2020-05" db="EMBL/GenBank/DDBJ databases">
        <title>Identification and distribution of gene clusters putatively required for synthesis of sphingolipid metabolism inhibitors in phylogenetically diverse species of the filamentous fungus Fusarium.</title>
        <authorList>
            <person name="Kim H.-S."/>
            <person name="Busman M."/>
            <person name="Brown D.W."/>
            <person name="Divon H."/>
            <person name="Uhlig S."/>
            <person name="Proctor R.H."/>
        </authorList>
    </citation>
    <scope>NUCLEOTIDE SEQUENCE [LARGE SCALE GENOMIC DNA]</scope>
    <source>
        <strain evidence="2 3">NRRL 25211</strain>
    </source>
</reference>
<keyword evidence="3" id="KW-1185">Reference proteome</keyword>
<evidence type="ECO:0008006" key="4">
    <source>
        <dbReference type="Google" id="ProtNLM"/>
    </source>
</evidence>
<sequence>MPTLKPLPDCEGPKLECFTDDLTKHNFKFLEILGSGCHSTVVKAEIDGKIYAIKLFFPYYVDKPEFRMAPLDKFQVDREEDERLTVSKMSQYAADTLRLHATSFNNECRAYGRLKELGRERLAVKVHGYLRLYLPQIDEHIQSMMRSALPGSQYTTFDVMEMDDDEADLPIMAIVKDWIPDHRKLTGENLREAEQRQINHLPRMLRNLRQLHKCGIVVRDLKSVQYHEGHLCDFSHAWTIPHILGPEGGLQQPRWAFLSMAAWDLKCFHLMAKSMNEEADLAESPLKRCTSIISRDVERCESLRPRPSRQRPFLPMLAYDCSKPGDMDYYPPFDPALFNWRAIQKRATKNSAVHVPEKPAAGVSMKRKSPATEGAKARPVEEGNNKKRRR</sequence>
<feature type="region of interest" description="Disordered" evidence="1">
    <location>
        <begin position="351"/>
        <end position="390"/>
    </location>
</feature>
<organism evidence="2 3">
    <name type="scientific">Fusarium pseudoanthophilum</name>
    <dbReference type="NCBI Taxonomy" id="48495"/>
    <lineage>
        <taxon>Eukaryota</taxon>
        <taxon>Fungi</taxon>
        <taxon>Dikarya</taxon>
        <taxon>Ascomycota</taxon>
        <taxon>Pezizomycotina</taxon>
        <taxon>Sordariomycetes</taxon>
        <taxon>Hypocreomycetidae</taxon>
        <taxon>Hypocreales</taxon>
        <taxon>Nectriaceae</taxon>
        <taxon>Fusarium</taxon>
        <taxon>Fusarium fujikuroi species complex</taxon>
    </lineage>
</organism>
<evidence type="ECO:0000256" key="1">
    <source>
        <dbReference type="SAM" id="MobiDB-lite"/>
    </source>
</evidence>
<dbReference type="InterPro" id="IPR011009">
    <property type="entry name" value="Kinase-like_dom_sf"/>
</dbReference>
<dbReference type="Pfam" id="PF13095">
    <property type="entry name" value="FTA2"/>
    <property type="match status" value="1"/>
</dbReference>
<protein>
    <recommendedName>
        <fullName evidence="4">Protein kinase domain-containing protein</fullName>
    </recommendedName>
</protein>
<evidence type="ECO:0000313" key="2">
    <source>
        <dbReference type="EMBL" id="KAF5572019.1"/>
    </source>
</evidence>
<accession>A0A8H5NNF2</accession>
<name>A0A8H5NNF2_9HYPO</name>
<feature type="compositionally biased region" description="Basic and acidic residues" evidence="1">
    <location>
        <begin position="375"/>
        <end position="390"/>
    </location>
</feature>
<comment type="caution">
    <text evidence="2">The sequence shown here is derived from an EMBL/GenBank/DDBJ whole genome shotgun (WGS) entry which is preliminary data.</text>
</comment>
<dbReference type="Proteomes" id="UP000544095">
    <property type="component" value="Unassembled WGS sequence"/>
</dbReference>
<dbReference type="EMBL" id="JAAOAR010001019">
    <property type="protein sequence ID" value="KAF5572019.1"/>
    <property type="molecule type" value="Genomic_DNA"/>
</dbReference>
<dbReference type="InterPro" id="IPR025213">
    <property type="entry name" value="Sim4_Fta2"/>
</dbReference>
<gene>
    <name evidence="2" type="ORF">FPANT_13419</name>
</gene>
<proteinExistence type="predicted"/>
<dbReference type="SUPFAM" id="SSF56112">
    <property type="entry name" value="Protein kinase-like (PK-like)"/>
    <property type="match status" value="1"/>
</dbReference>
<dbReference type="AlphaFoldDB" id="A0A8H5NNF2"/>
<evidence type="ECO:0000313" key="3">
    <source>
        <dbReference type="Proteomes" id="UP000544095"/>
    </source>
</evidence>